<dbReference type="AlphaFoldDB" id="A0A317Q003"/>
<dbReference type="Pfam" id="PF02275">
    <property type="entry name" value="CBAH"/>
    <property type="match status" value="1"/>
</dbReference>
<dbReference type="SUPFAM" id="SSF56235">
    <property type="entry name" value="N-terminal nucleophile aminohydrolases (Ntn hydrolases)"/>
    <property type="match status" value="1"/>
</dbReference>
<dbReference type="Proteomes" id="UP000246744">
    <property type="component" value="Unassembled WGS sequence"/>
</dbReference>
<accession>A0A317Q003</accession>
<evidence type="ECO:0000256" key="1">
    <source>
        <dbReference type="ARBA" id="ARBA00022801"/>
    </source>
</evidence>
<keyword evidence="4" id="KW-1185">Reference proteome</keyword>
<feature type="domain" description="Choloylglycine hydrolase/NAAA C-terminal" evidence="2">
    <location>
        <begin position="3"/>
        <end position="43"/>
    </location>
</feature>
<dbReference type="Gene3D" id="3.60.60.10">
    <property type="entry name" value="Penicillin V Acylase, Chain A"/>
    <property type="match status" value="1"/>
</dbReference>
<evidence type="ECO:0000313" key="3">
    <source>
        <dbReference type="EMBL" id="PWW09218.1"/>
    </source>
</evidence>
<gene>
    <name evidence="3" type="ORF">DES37_106342</name>
</gene>
<dbReference type="EMBL" id="QGTS01000006">
    <property type="protein sequence ID" value="PWW09218.1"/>
    <property type="molecule type" value="Genomic_DNA"/>
</dbReference>
<reference evidence="3 4" key="1">
    <citation type="submission" date="2018-05" db="EMBL/GenBank/DDBJ databases">
        <title>Genomic Encyclopedia of Type Strains, Phase IV (KMG-IV): sequencing the most valuable type-strain genomes for metagenomic binning, comparative biology and taxonomic classification.</title>
        <authorList>
            <person name="Goeker M."/>
        </authorList>
    </citation>
    <scope>NUCLEOTIDE SEQUENCE [LARGE SCALE GENOMIC DNA]</scope>
    <source>
        <strain evidence="3 4">DSM 19579</strain>
    </source>
</reference>
<evidence type="ECO:0000313" key="4">
    <source>
        <dbReference type="Proteomes" id="UP000246744"/>
    </source>
</evidence>
<dbReference type="RefSeq" id="WP_245930049.1">
    <property type="nucleotide sequence ID" value="NZ_QGTS01000006.1"/>
</dbReference>
<proteinExistence type="predicted"/>
<dbReference type="GO" id="GO:0016787">
    <property type="term" value="F:hydrolase activity"/>
    <property type="evidence" value="ECO:0007669"/>
    <property type="project" value="UniProtKB-KW"/>
</dbReference>
<dbReference type="InterPro" id="IPR029055">
    <property type="entry name" value="Ntn_hydrolases_N"/>
</dbReference>
<comment type="caution">
    <text evidence="3">The sequence shown here is derived from an EMBL/GenBank/DDBJ whole genome shotgun (WGS) entry which is preliminary data.</text>
</comment>
<name>A0A317Q003_9ENTR</name>
<sequence length="48" mass="5482">MHIEYSAGQPVVYHSPEYRVMTNSPTYDQQRALVRAFSGLGGEQLFLH</sequence>
<protein>
    <submittedName>
        <fullName evidence="3">Linear amide C-N hydrolase (Choloylglycine hydrolase family)</fullName>
    </submittedName>
</protein>
<dbReference type="InterPro" id="IPR029132">
    <property type="entry name" value="CBAH/NAAA_C"/>
</dbReference>
<keyword evidence="1 3" id="KW-0378">Hydrolase</keyword>
<organism evidence="3 4">
    <name type="scientific">Mangrovibacter plantisponsor</name>
    <dbReference type="NCBI Taxonomy" id="451513"/>
    <lineage>
        <taxon>Bacteria</taxon>
        <taxon>Pseudomonadati</taxon>
        <taxon>Pseudomonadota</taxon>
        <taxon>Gammaproteobacteria</taxon>
        <taxon>Enterobacterales</taxon>
        <taxon>Enterobacteriaceae</taxon>
        <taxon>Mangrovibacter</taxon>
    </lineage>
</organism>
<evidence type="ECO:0000259" key="2">
    <source>
        <dbReference type="Pfam" id="PF02275"/>
    </source>
</evidence>